<dbReference type="Gene3D" id="1.10.10.60">
    <property type="entry name" value="Homeodomain-like"/>
    <property type="match status" value="1"/>
</dbReference>
<proteinExistence type="predicted"/>
<dbReference type="AlphaFoldDB" id="A0A1X7LFA0"/>
<dbReference type="SUPFAM" id="SSF88946">
    <property type="entry name" value="Sigma2 domain of RNA polymerase sigma factors"/>
    <property type="match status" value="1"/>
</dbReference>
<sequence>MSTGYTVESNGMDRTTVSFYRFAPLVRSVARRYAGRGADLDDLISQASCDVLELILSCPEDKSMALHLSQNLPGKVRDAAAKLRRQADHGSIEELAESGYEPEDLRPNYTPELLLAGIPIEPDDFLLVEDLLYGLTQAEIAKDLGCSQQNVSYMIKKLRTKLHKHLN</sequence>
<dbReference type="SUPFAM" id="SSF88659">
    <property type="entry name" value="Sigma3 and sigma4 domains of RNA polymerase sigma factors"/>
    <property type="match status" value="1"/>
</dbReference>
<dbReference type="InterPro" id="IPR014284">
    <property type="entry name" value="RNA_pol_sigma-70_dom"/>
</dbReference>
<dbReference type="InterPro" id="IPR013324">
    <property type="entry name" value="RNA_pol_sigma_r3/r4-like"/>
</dbReference>
<reference evidence="2" key="1">
    <citation type="submission" date="2017-04" db="EMBL/GenBank/DDBJ databases">
        <authorList>
            <person name="Varghese N."/>
            <person name="Submissions S."/>
        </authorList>
    </citation>
    <scope>NUCLEOTIDE SEQUENCE [LARGE SCALE GENOMIC DNA]</scope>
    <source>
        <strain evidence="2">USBA 82</strain>
    </source>
</reference>
<keyword evidence="2" id="KW-1185">Reference proteome</keyword>
<protein>
    <submittedName>
        <fullName evidence="1">RNA polymerase sigma factor, sigma-70 family</fullName>
    </submittedName>
</protein>
<dbReference type="STRING" id="561720.SAMN06275492_1617"/>
<organism evidence="1 2">
    <name type="scientific">Dethiosulfovibrio salsuginis</name>
    <dbReference type="NCBI Taxonomy" id="561720"/>
    <lineage>
        <taxon>Bacteria</taxon>
        <taxon>Thermotogati</taxon>
        <taxon>Synergistota</taxon>
        <taxon>Synergistia</taxon>
        <taxon>Synergistales</taxon>
        <taxon>Dethiosulfovibrionaceae</taxon>
        <taxon>Dethiosulfovibrio</taxon>
    </lineage>
</organism>
<evidence type="ECO:0000313" key="1">
    <source>
        <dbReference type="EMBL" id="SMG52350.1"/>
    </source>
</evidence>
<gene>
    <name evidence="1" type="ORF">SAMN06275492_1617</name>
</gene>
<dbReference type="RefSeq" id="WP_085545748.1">
    <property type="nucleotide sequence ID" value="NZ_FXBB01000061.1"/>
</dbReference>
<dbReference type="NCBIfam" id="TIGR02937">
    <property type="entry name" value="sigma70-ECF"/>
    <property type="match status" value="1"/>
</dbReference>
<dbReference type="Proteomes" id="UP000193355">
    <property type="component" value="Unassembled WGS sequence"/>
</dbReference>
<dbReference type="EMBL" id="FXBB01000061">
    <property type="protein sequence ID" value="SMG52350.1"/>
    <property type="molecule type" value="Genomic_DNA"/>
</dbReference>
<dbReference type="InterPro" id="IPR013325">
    <property type="entry name" value="RNA_pol_sigma_r2"/>
</dbReference>
<dbReference type="GO" id="GO:0003700">
    <property type="term" value="F:DNA-binding transcription factor activity"/>
    <property type="evidence" value="ECO:0007669"/>
    <property type="project" value="InterPro"/>
</dbReference>
<evidence type="ECO:0000313" key="2">
    <source>
        <dbReference type="Proteomes" id="UP000193355"/>
    </source>
</evidence>
<dbReference type="OrthoDB" id="5508at2"/>
<name>A0A1X7LFA0_9BACT</name>
<accession>A0A1X7LFA0</accession>
<dbReference type="GO" id="GO:0006352">
    <property type="term" value="P:DNA-templated transcription initiation"/>
    <property type="evidence" value="ECO:0007669"/>
    <property type="project" value="InterPro"/>
</dbReference>